<proteinExistence type="predicted"/>
<dbReference type="Proteomes" id="UP000652761">
    <property type="component" value="Unassembled WGS sequence"/>
</dbReference>
<accession>A0A843TTZ1</accession>
<organism evidence="1 2">
    <name type="scientific">Colocasia esculenta</name>
    <name type="common">Wild taro</name>
    <name type="synonym">Arum esculentum</name>
    <dbReference type="NCBI Taxonomy" id="4460"/>
    <lineage>
        <taxon>Eukaryota</taxon>
        <taxon>Viridiplantae</taxon>
        <taxon>Streptophyta</taxon>
        <taxon>Embryophyta</taxon>
        <taxon>Tracheophyta</taxon>
        <taxon>Spermatophyta</taxon>
        <taxon>Magnoliopsida</taxon>
        <taxon>Liliopsida</taxon>
        <taxon>Araceae</taxon>
        <taxon>Aroideae</taxon>
        <taxon>Colocasieae</taxon>
        <taxon>Colocasia</taxon>
    </lineage>
</organism>
<sequence length="115" mass="12111">MLFLMASSPTGSECELQEGVAAVAGCACFEHGCYFARAAVGFVFGLHIRVGASRRLREPTCGVTFTGVGCLVCHVAPLVERCDTCLWSLPASCWLVVNSGEVFPEFFSVGSGGVI</sequence>
<protein>
    <submittedName>
        <fullName evidence="1">Uncharacterized protein</fullName>
    </submittedName>
</protein>
<evidence type="ECO:0000313" key="1">
    <source>
        <dbReference type="EMBL" id="MQL75018.1"/>
    </source>
</evidence>
<evidence type="ECO:0000313" key="2">
    <source>
        <dbReference type="Proteomes" id="UP000652761"/>
    </source>
</evidence>
<dbReference type="EMBL" id="NMUH01000232">
    <property type="protein sequence ID" value="MQL75018.1"/>
    <property type="molecule type" value="Genomic_DNA"/>
</dbReference>
<keyword evidence="2" id="KW-1185">Reference proteome</keyword>
<gene>
    <name evidence="1" type="ORF">Taro_007410</name>
</gene>
<reference evidence="1" key="1">
    <citation type="submission" date="2017-07" db="EMBL/GenBank/DDBJ databases">
        <title>Taro Niue Genome Assembly and Annotation.</title>
        <authorList>
            <person name="Atibalentja N."/>
            <person name="Keating K."/>
            <person name="Fields C.J."/>
        </authorList>
    </citation>
    <scope>NUCLEOTIDE SEQUENCE</scope>
    <source>
        <strain evidence="1">Niue_2</strain>
        <tissue evidence="1">Leaf</tissue>
    </source>
</reference>
<comment type="caution">
    <text evidence="1">The sequence shown here is derived from an EMBL/GenBank/DDBJ whole genome shotgun (WGS) entry which is preliminary data.</text>
</comment>
<name>A0A843TTZ1_COLES</name>
<dbReference type="AlphaFoldDB" id="A0A843TTZ1"/>